<accession>A0A7H9AVL5</accession>
<feature type="compositionally biased region" description="Basic and acidic residues" evidence="9">
    <location>
        <begin position="527"/>
        <end position="536"/>
    </location>
</feature>
<feature type="compositionally biased region" description="Polar residues" evidence="9">
    <location>
        <begin position="737"/>
        <end position="749"/>
    </location>
</feature>
<feature type="region of interest" description="Disordered" evidence="9">
    <location>
        <begin position="721"/>
        <end position="760"/>
    </location>
</feature>
<dbReference type="Proteomes" id="UP000509704">
    <property type="component" value="Chromosome 1"/>
</dbReference>
<dbReference type="RefSeq" id="XP_037141969.1">
    <property type="nucleotide sequence ID" value="XM_037286074.1"/>
</dbReference>
<gene>
    <name evidence="12" type="ORF">HG535_0A01790</name>
</gene>
<dbReference type="GO" id="GO:0032865">
    <property type="term" value="C:ERMES complex"/>
    <property type="evidence" value="ECO:0007669"/>
    <property type="project" value="TreeGrafter"/>
</dbReference>
<dbReference type="KEGG" id="zmk:HG535_0A01790"/>
<protein>
    <recommendedName>
        <fullName evidence="11">SMP-LTD domain-containing protein</fullName>
    </recommendedName>
</protein>
<evidence type="ECO:0000256" key="7">
    <source>
        <dbReference type="ARBA" id="ARBA00023121"/>
    </source>
</evidence>
<feature type="region of interest" description="Disordered" evidence="9">
    <location>
        <begin position="476"/>
        <end position="588"/>
    </location>
</feature>
<keyword evidence="6" id="KW-0445">Lipid transport</keyword>
<keyword evidence="3 10" id="KW-0812">Transmembrane</keyword>
<dbReference type="GO" id="GO:0015914">
    <property type="term" value="P:phospholipid transport"/>
    <property type="evidence" value="ECO:0007669"/>
    <property type="project" value="TreeGrafter"/>
</dbReference>
<dbReference type="SMART" id="SM00233">
    <property type="entry name" value="PH"/>
    <property type="match status" value="1"/>
</dbReference>
<evidence type="ECO:0000256" key="10">
    <source>
        <dbReference type="SAM" id="Phobius"/>
    </source>
</evidence>
<evidence type="ECO:0000256" key="2">
    <source>
        <dbReference type="ARBA" id="ARBA00022448"/>
    </source>
</evidence>
<keyword evidence="13" id="KW-1185">Reference proteome</keyword>
<name>A0A7H9AVL5_ZYGMR</name>
<feature type="domain" description="SMP-LTD" evidence="11">
    <location>
        <begin position="267"/>
        <end position="458"/>
    </location>
</feature>
<dbReference type="GO" id="GO:0005789">
    <property type="term" value="C:endoplasmic reticulum membrane"/>
    <property type="evidence" value="ECO:0007669"/>
    <property type="project" value="UniProtKB-SubCell"/>
</dbReference>
<sequence>MISLKLFLLIYLIGGITFLPLIALGILYVNGILDGKDEGVREQADSRRRETLMDPDFKAAEFEEAKGVHVTRQGWVSVTTKYYYFHTEIPSSANSDNTSEAGEFPERSQLKKKHKFYAVIKHGNLFLYRDNSPKSNLIHAISLQDSFVTLWPRDTKHEIPDSALFSKRTCISILRKGATSLKNGELGFTPNESSEDDTQTASQFFLYFGNNMEKEDWYFDLINVSKNETTSGSKTNGLIDPNVSARAAHLRTADMLYLIQTINSTEGQLTTKWINAILGRLFLSLQRTETLKYFFHERLYQKLSKVKKPDFLDDFVVEEVDVGNSAPIFTNPKLIELSLEGLTKISCDFLYKGDLSVLVSTKATINLGSRFKQREVALQLSLKLKELSGPLIFLMKPPPSNRVWYTFETEPILDVEVEPVVSSNKLSYNMITNAIKGKFAEALKESLVQPNWDDIVFFSTEKDIYRGGIWENYGKSDEEEKKSSTNSEPPSHDKRASFSNLEKDISKNDNSQISNRESDNDVEDTEKDSCHDDASMKRRSSQKIENFRRILKTKSKEEFDDEHVQTEKASQASPFNEENDDLSGSKKYFKNPIKKLNKWYKEAVNIDMLDNDSTNTNTASGAESSVKNVNTPEMISNRRTSIPRRPRPSNINQMSHSATDSQLANISQPLNSTEMFVNKNKDEAQSSSSNDIGAPPFLSNNYSTMPVRAFVKMEDTKQFPGEYVVDPRDDPRDDPTKSVSPISYHFQSENTKRQQFETSSALSQCNFQKSETEMNKKQIEIVKNEIDDTKKVLSTSAKRETSHV</sequence>
<feature type="compositionally biased region" description="Basic and acidic residues" evidence="9">
    <location>
        <begin position="554"/>
        <end position="566"/>
    </location>
</feature>
<dbReference type="PANTHER" id="PTHR13466">
    <property type="entry name" value="TEX2 PROTEIN-RELATED"/>
    <property type="match status" value="1"/>
</dbReference>
<keyword evidence="7" id="KW-0446">Lipid-binding</keyword>
<keyword evidence="5 10" id="KW-1133">Transmembrane helix</keyword>
<dbReference type="InterPro" id="IPR031468">
    <property type="entry name" value="SMP_LBD"/>
</dbReference>
<evidence type="ECO:0000256" key="4">
    <source>
        <dbReference type="ARBA" id="ARBA00022824"/>
    </source>
</evidence>
<comment type="subcellular location">
    <subcellularLocation>
        <location evidence="1">Endoplasmic reticulum membrane</location>
    </subcellularLocation>
</comment>
<dbReference type="InterPro" id="IPR019411">
    <property type="entry name" value="MMM1_dom"/>
</dbReference>
<keyword evidence="2" id="KW-0813">Transport</keyword>
<feature type="compositionally biased region" description="Basic and acidic residues" evidence="9">
    <location>
        <begin position="490"/>
        <end position="507"/>
    </location>
</feature>
<evidence type="ECO:0000256" key="1">
    <source>
        <dbReference type="ARBA" id="ARBA00004586"/>
    </source>
</evidence>
<reference evidence="12 13" key="1">
    <citation type="submission" date="2020-07" db="EMBL/GenBank/DDBJ databases">
        <title>The yeast mating-type switching endonuclease HO is a domesticated member of an unorthodox homing genetic element family.</title>
        <authorList>
            <person name="Coughlan A.Y."/>
            <person name="Lombardi L."/>
            <person name="Braun-Galleani S."/>
            <person name="Martos A.R."/>
            <person name="Galeote V."/>
            <person name="Bigey F."/>
            <person name="Dequin S."/>
            <person name="Byrne K.P."/>
            <person name="Wolfe K.H."/>
        </authorList>
    </citation>
    <scope>NUCLEOTIDE SEQUENCE [LARGE SCALE GENOMIC DNA]</scope>
    <source>
        <strain evidence="12 13">NRRL Y-6702</strain>
    </source>
</reference>
<dbReference type="AlphaFoldDB" id="A0A7H9AVL5"/>
<dbReference type="InterPro" id="IPR001849">
    <property type="entry name" value="PH_domain"/>
</dbReference>
<dbReference type="EMBL" id="CP058604">
    <property type="protein sequence ID" value="QLG70241.1"/>
    <property type="molecule type" value="Genomic_DNA"/>
</dbReference>
<dbReference type="SUPFAM" id="SSF50729">
    <property type="entry name" value="PH domain-like"/>
    <property type="match status" value="1"/>
</dbReference>
<dbReference type="OrthoDB" id="26740at2759"/>
<feature type="compositionally biased region" description="Polar residues" evidence="9">
    <location>
        <begin position="567"/>
        <end position="576"/>
    </location>
</feature>
<dbReference type="CDD" id="cd21675">
    <property type="entry name" value="SMP_TEX2"/>
    <property type="match status" value="1"/>
</dbReference>
<evidence type="ECO:0000259" key="11">
    <source>
        <dbReference type="PROSITE" id="PS51847"/>
    </source>
</evidence>
<evidence type="ECO:0000256" key="8">
    <source>
        <dbReference type="ARBA" id="ARBA00023136"/>
    </source>
</evidence>
<dbReference type="GO" id="GO:1990456">
    <property type="term" value="P:mitochondrion-endoplasmic reticulum membrane tethering"/>
    <property type="evidence" value="ECO:0007669"/>
    <property type="project" value="TreeGrafter"/>
</dbReference>
<evidence type="ECO:0000313" key="12">
    <source>
        <dbReference type="EMBL" id="QLG70241.1"/>
    </source>
</evidence>
<dbReference type="PROSITE" id="PS51847">
    <property type="entry name" value="SMP"/>
    <property type="match status" value="1"/>
</dbReference>
<dbReference type="Pfam" id="PF10296">
    <property type="entry name" value="MMM1"/>
    <property type="match status" value="1"/>
</dbReference>
<organism evidence="12 13">
    <name type="scientific">Zygotorulaspora mrakii</name>
    <name type="common">Zygosaccharomyces mrakii</name>
    <dbReference type="NCBI Taxonomy" id="42260"/>
    <lineage>
        <taxon>Eukaryota</taxon>
        <taxon>Fungi</taxon>
        <taxon>Dikarya</taxon>
        <taxon>Ascomycota</taxon>
        <taxon>Saccharomycotina</taxon>
        <taxon>Saccharomycetes</taxon>
        <taxon>Saccharomycetales</taxon>
        <taxon>Saccharomycetaceae</taxon>
        <taxon>Zygotorulaspora</taxon>
    </lineage>
</organism>
<proteinExistence type="predicted"/>
<feature type="region of interest" description="Disordered" evidence="9">
    <location>
        <begin position="681"/>
        <end position="700"/>
    </location>
</feature>
<feature type="region of interest" description="Disordered" evidence="9">
    <location>
        <begin position="639"/>
        <end position="661"/>
    </location>
</feature>
<evidence type="ECO:0000256" key="6">
    <source>
        <dbReference type="ARBA" id="ARBA00023055"/>
    </source>
</evidence>
<evidence type="ECO:0000256" key="9">
    <source>
        <dbReference type="SAM" id="MobiDB-lite"/>
    </source>
</evidence>
<feature type="transmembrane region" description="Helical" evidence="10">
    <location>
        <begin position="7"/>
        <end position="29"/>
    </location>
</feature>
<evidence type="ECO:0000313" key="13">
    <source>
        <dbReference type="Proteomes" id="UP000509704"/>
    </source>
</evidence>
<keyword evidence="4" id="KW-0256">Endoplasmic reticulum</keyword>
<feature type="compositionally biased region" description="Basic and acidic residues" evidence="9">
    <location>
        <begin position="725"/>
        <end position="736"/>
    </location>
</feature>
<dbReference type="GeneID" id="59233877"/>
<dbReference type="GO" id="GO:0008289">
    <property type="term" value="F:lipid binding"/>
    <property type="evidence" value="ECO:0007669"/>
    <property type="project" value="UniProtKB-KW"/>
</dbReference>
<dbReference type="PANTHER" id="PTHR13466:SF19">
    <property type="entry name" value="NUCLEUS-VACUOLE JUNCTION PROTEIN 2"/>
    <property type="match status" value="1"/>
</dbReference>
<keyword evidence="8 10" id="KW-0472">Membrane</keyword>
<evidence type="ECO:0000256" key="3">
    <source>
        <dbReference type="ARBA" id="ARBA00022692"/>
    </source>
</evidence>
<evidence type="ECO:0000256" key="5">
    <source>
        <dbReference type="ARBA" id="ARBA00022989"/>
    </source>
</evidence>